<dbReference type="Proteomes" id="UP001373714">
    <property type="component" value="Unassembled WGS sequence"/>
</dbReference>
<evidence type="ECO:0000313" key="2">
    <source>
        <dbReference type="Proteomes" id="UP001373714"/>
    </source>
</evidence>
<name>A0AAV9VJ79_9PEZI</name>
<accession>A0AAV9VJ79</accession>
<dbReference type="AlphaFoldDB" id="A0AAV9VJ79"/>
<protein>
    <submittedName>
        <fullName evidence="1">Uncharacterized protein</fullName>
    </submittedName>
</protein>
<comment type="caution">
    <text evidence="1">The sequence shown here is derived from an EMBL/GenBank/DDBJ whole genome shotgun (WGS) entry which is preliminary data.</text>
</comment>
<dbReference type="EMBL" id="JAVHNS010000003">
    <property type="protein sequence ID" value="KAK6360832.1"/>
    <property type="molecule type" value="Genomic_DNA"/>
</dbReference>
<keyword evidence="2" id="KW-1185">Reference proteome</keyword>
<proteinExistence type="predicted"/>
<gene>
    <name evidence="1" type="ORF">TWF730_006953</name>
</gene>
<organism evidence="1 2">
    <name type="scientific">Orbilia blumenaviensis</name>
    <dbReference type="NCBI Taxonomy" id="1796055"/>
    <lineage>
        <taxon>Eukaryota</taxon>
        <taxon>Fungi</taxon>
        <taxon>Dikarya</taxon>
        <taxon>Ascomycota</taxon>
        <taxon>Pezizomycotina</taxon>
        <taxon>Orbiliomycetes</taxon>
        <taxon>Orbiliales</taxon>
        <taxon>Orbiliaceae</taxon>
        <taxon>Orbilia</taxon>
    </lineage>
</organism>
<evidence type="ECO:0000313" key="1">
    <source>
        <dbReference type="EMBL" id="KAK6360832.1"/>
    </source>
</evidence>
<sequence>MGSNTPMTSNLVELVADTDTIQINISKPQTTKAAHLTALKSQLSTHLLSRRRLAAHISSNDNDNDDKEGLNLKTTIKIYTPQNLYCCPDTLVEVLTTVFTPEYYPIITGLEITLEIEQIDEAVLLKRLREAAGKIRGVLKSQSQNQSGDEEVKLGLLRLEVRAFDARSVMEGVIRAVCTIFNNSSSSGGRFRYLQELGVVTKWGGNTTTATTATNGNGDGNAQLYKSAETVTTVYIPLDLLKSPTVKRLHIEDKSWSRLVDRVAEVVASFPAAEEVYLDYGVGQKLVDYSGLLSLKNLEKLSIPFPYAGSLKRTALPSDICCMRALLREYIADTPAFKACILDQTASLREIVVWYVRGGGGGGGDVTGSTRVRIHKDVCKNGRDGEVDVDMEEGEIIGEPELVSYLTMEDLGDKPTDPEDRCSIAELMRKGGDRTDTRRFLKPQESSLWPFGEAVVGGNGGWNRELILLPGEGGGSSSSAGREVGCKCIA</sequence>
<reference evidence="1 2" key="1">
    <citation type="submission" date="2019-10" db="EMBL/GenBank/DDBJ databases">
        <authorList>
            <person name="Palmer J.M."/>
        </authorList>
    </citation>
    <scope>NUCLEOTIDE SEQUENCE [LARGE SCALE GENOMIC DNA]</scope>
    <source>
        <strain evidence="1 2">TWF730</strain>
    </source>
</reference>